<keyword evidence="2" id="KW-1185">Reference proteome</keyword>
<sequence>MTARASAPLGSLAPAAVAGRVFLQVGHRRAARYRDRVDASVSGLVLTGDGALARAGQLREEGFEAALLVDEACYREAEACEEAPFPVLDDGPAPLFGDPLEHQMLAHLAFADAALAPTGYLRAGAVRALEAAAVRVARLGDPRVVLTVPVDAGWFQAELLKQLTDVLGRYPGPKALIVGGSLPGTPAGVAGLVRLLDAVPDAGVLRTGLGAFGGLARGAGFAAFGADGSMRRAEPPEPAKEPSRGGPSSPMVLFPELMNFSLGLTLARRLGDEVPACWCEQCQGEDLGRFTTMEHQTEAAGHNAAVLMEWIAQVCAIDVAGRGGWWRERCRQALDKYPVWNGRIQHESGFTPPAELAAWAELPAPQAAASRRG</sequence>
<proteinExistence type="predicted"/>
<evidence type="ECO:0000313" key="1">
    <source>
        <dbReference type="EMBL" id="QOV33232.1"/>
    </source>
</evidence>
<reference evidence="1 2" key="1">
    <citation type="submission" date="2020-10" db="EMBL/GenBank/DDBJ databases">
        <title>Streptomyces ferrugineus complate genome analysis.</title>
        <authorList>
            <person name="Anwar N."/>
        </authorList>
    </citation>
    <scope>NUCLEOTIDE SEQUENCE [LARGE SCALE GENOMIC DNA]</scope>
    <source>
        <strain evidence="1 2">CCTCC AA2014009</strain>
    </source>
</reference>
<dbReference type="RefSeq" id="WP_194037997.1">
    <property type="nucleotide sequence ID" value="NZ_CP063373.1"/>
</dbReference>
<protein>
    <submittedName>
        <fullName evidence="1">Uncharacterized protein</fullName>
    </submittedName>
</protein>
<dbReference type="Proteomes" id="UP000594205">
    <property type="component" value="Chromosome"/>
</dbReference>
<accession>A0A7M2SAF3</accession>
<name>A0A7M2SAF3_9ACTN</name>
<gene>
    <name evidence="1" type="ORF">IM697_23600</name>
</gene>
<dbReference type="KEGG" id="sfeu:IM697_23600"/>
<evidence type="ECO:0000313" key="2">
    <source>
        <dbReference type="Proteomes" id="UP000594205"/>
    </source>
</evidence>
<dbReference type="AlphaFoldDB" id="A0A7M2SAF3"/>
<organism evidence="1 2">
    <name type="scientific">Streptomyces ferrugineus</name>
    <dbReference type="NCBI Taxonomy" id="1413221"/>
    <lineage>
        <taxon>Bacteria</taxon>
        <taxon>Bacillati</taxon>
        <taxon>Actinomycetota</taxon>
        <taxon>Actinomycetes</taxon>
        <taxon>Kitasatosporales</taxon>
        <taxon>Streptomycetaceae</taxon>
        <taxon>Streptomyces</taxon>
    </lineage>
</organism>
<dbReference type="EMBL" id="CP063373">
    <property type="protein sequence ID" value="QOV33232.1"/>
    <property type="molecule type" value="Genomic_DNA"/>
</dbReference>